<dbReference type="Pfam" id="PF25372">
    <property type="entry name" value="DUF7885"/>
    <property type="match status" value="1"/>
</dbReference>
<dbReference type="EMBL" id="JAFCIX010000357">
    <property type="protein sequence ID" value="KAH6593253.1"/>
    <property type="molecule type" value="Genomic_DNA"/>
</dbReference>
<keyword evidence="4" id="KW-1185">Reference proteome</keyword>
<accession>A0ABQ8F6V3</accession>
<sequence length="628" mass="67799">MSNRVRGPTSALSSFLRERGITAPRQVARAEEVPTPIQETTSAADATEAVDTSHDAGVTADAHRMTEDQVASLPSTVGSTLFPSSTAADDQESQALASGSNPEATGSSSTQVQNTTESDRKRTASLLKKMKRKGDEDNSDDGDYAGGDSRGSMYGSRSGHSKKQRKKGISNNGDNQPPPSDVLFCSRCQRRYLLSAATSDTSQNLCKACLGLQNKPARSISKIQLKRKKLEVLSMTGESQGVILSLRDMCIKLVAGLIDNIEQLGEISYSSKRKLSVIISKQRQLTTQTVQLFLGADEDSVELFDCTRLDEDGLLSIAYLCPNVRTLNLSLCGRITNKVLIEIGASCKHIFSLTLKGAFLPTDAGFSSMFSGLGSSLTNLSLEHAAKLTNTSLHVLSESAPNLRILNLTSCSKVGDDAIETISKMKCLEHLELNGLRDDVESSAILQLISAIGHQLTTLSLNGYNLLGDTVVEAITETCKGLSSLSLSECPLITSAGVISALKLFSTTSPEGLVSLYFNRNVLLSDDVIFVIVNRMGETLERLGLNGLDELSEDALCSIASGCIHLVDLDVSWIRCMNDDIFLKFIENAADLQRIKVYGCHDLTSATLNRVWLNRHGQAIEIQGNEFD</sequence>
<comment type="caution">
    <text evidence="3">The sequence shown here is derived from an EMBL/GenBank/DDBJ whole genome shotgun (WGS) entry which is preliminary data.</text>
</comment>
<dbReference type="InterPro" id="IPR006553">
    <property type="entry name" value="Leu-rich_rpt_Cys-con_subtyp"/>
</dbReference>
<dbReference type="InterPro" id="IPR057207">
    <property type="entry name" value="FBXL15_LRR"/>
</dbReference>
<reference evidence="3 4" key="1">
    <citation type="submission" date="2021-02" db="EMBL/GenBank/DDBJ databases">
        <title>Variation within the Batrachochytrium salamandrivorans European outbreak.</title>
        <authorList>
            <person name="Kelly M."/>
            <person name="Pasmans F."/>
            <person name="Shea T.P."/>
            <person name="Munoz J.F."/>
            <person name="Carranza S."/>
            <person name="Cuomo C.A."/>
            <person name="Martel A."/>
        </authorList>
    </citation>
    <scope>NUCLEOTIDE SEQUENCE [LARGE SCALE GENOMIC DNA]</scope>
    <source>
        <strain evidence="3 4">AMFP18/2</strain>
    </source>
</reference>
<proteinExistence type="predicted"/>
<organism evidence="3 4">
    <name type="scientific">Batrachochytrium salamandrivorans</name>
    <dbReference type="NCBI Taxonomy" id="1357716"/>
    <lineage>
        <taxon>Eukaryota</taxon>
        <taxon>Fungi</taxon>
        <taxon>Fungi incertae sedis</taxon>
        <taxon>Chytridiomycota</taxon>
        <taxon>Chytridiomycota incertae sedis</taxon>
        <taxon>Chytridiomycetes</taxon>
        <taxon>Rhizophydiales</taxon>
        <taxon>Rhizophydiales incertae sedis</taxon>
        <taxon>Batrachochytrium</taxon>
    </lineage>
</organism>
<dbReference type="Gene3D" id="3.80.10.10">
    <property type="entry name" value="Ribonuclease Inhibitor"/>
    <property type="match status" value="3"/>
</dbReference>
<gene>
    <name evidence="3" type="ORF">BASA50_007459</name>
</gene>
<evidence type="ECO:0000256" key="1">
    <source>
        <dbReference type="SAM" id="MobiDB-lite"/>
    </source>
</evidence>
<feature type="region of interest" description="Disordered" evidence="1">
    <location>
        <begin position="1"/>
        <end position="181"/>
    </location>
</feature>
<evidence type="ECO:0000313" key="3">
    <source>
        <dbReference type="EMBL" id="KAH6593253.1"/>
    </source>
</evidence>
<dbReference type="InterPro" id="IPR032675">
    <property type="entry name" value="LRR_dom_sf"/>
</dbReference>
<evidence type="ECO:0000259" key="2">
    <source>
        <dbReference type="Pfam" id="PF25372"/>
    </source>
</evidence>
<dbReference type="Proteomes" id="UP001648503">
    <property type="component" value="Unassembled WGS sequence"/>
</dbReference>
<evidence type="ECO:0000313" key="4">
    <source>
        <dbReference type="Proteomes" id="UP001648503"/>
    </source>
</evidence>
<feature type="compositionally biased region" description="Basic residues" evidence="1">
    <location>
        <begin position="159"/>
        <end position="168"/>
    </location>
</feature>
<dbReference type="PANTHER" id="PTHR13318:SF247">
    <property type="entry name" value="GH16156P"/>
    <property type="match status" value="1"/>
</dbReference>
<feature type="compositionally biased region" description="Polar residues" evidence="1">
    <location>
        <begin position="72"/>
        <end position="116"/>
    </location>
</feature>
<dbReference type="PANTHER" id="PTHR13318">
    <property type="entry name" value="PARTNER OF PAIRED, ISOFORM B-RELATED"/>
    <property type="match status" value="1"/>
</dbReference>
<protein>
    <recommendedName>
        <fullName evidence="2">F-box/LRR-repeat protein 15-like leucin rich repeat domain-containing protein</fullName>
    </recommendedName>
</protein>
<dbReference type="SUPFAM" id="SSF52047">
    <property type="entry name" value="RNI-like"/>
    <property type="match status" value="2"/>
</dbReference>
<name>A0ABQ8F6V3_9FUNG</name>
<feature type="domain" description="F-box/LRR-repeat protein 15-like leucin rich repeat" evidence="2">
    <location>
        <begin position="346"/>
        <end position="535"/>
    </location>
</feature>
<dbReference type="SMART" id="SM00367">
    <property type="entry name" value="LRR_CC"/>
    <property type="match status" value="7"/>
</dbReference>